<evidence type="ECO:0000256" key="3">
    <source>
        <dbReference type="ARBA" id="ARBA00023125"/>
    </source>
</evidence>
<comment type="subcellular location">
    <subcellularLocation>
        <location evidence="1">Nucleus</location>
    </subcellularLocation>
</comment>
<dbReference type="SUPFAM" id="SSF46689">
    <property type="entry name" value="Homeodomain-like"/>
    <property type="match status" value="2"/>
</dbReference>
<evidence type="ECO:0000259" key="8">
    <source>
        <dbReference type="PROSITE" id="PS51293"/>
    </source>
</evidence>
<feature type="non-terminal residue" evidence="10">
    <location>
        <position position="1"/>
    </location>
</feature>
<reference evidence="10 11" key="1">
    <citation type="submission" date="2020-02" db="EMBL/GenBank/DDBJ databases">
        <title>Draft genome sequence of Haematococcus lacustris strain NIES-144.</title>
        <authorList>
            <person name="Morimoto D."/>
            <person name="Nakagawa S."/>
            <person name="Yoshida T."/>
            <person name="Sawayama S."/>
        </authorList>
    </citation>
    <scope>NUCLEOTIDE SEQUENCE [LARGE SCALE GENOMIC DNA]</scope>
    <source>
        <strain evidence="10 11">NIES-144</strain>
    </source>
</reference>
<dbReference type="GO" id="GO:0005634">
    <property type="term" value="C:nucleus"/>
    <property type="evidence" value="ECO:0007669"/>
    <property type="project" value="UniProtKB-SubCell"/>
</dbReference>
<evidence type="ECO:0000313" key="10">
    <source>
        <dbReference type="EMBL" id="GFH22925.1"/>
    </source>
</evidence>
<evidence type="ECO:0000256" key="4">
    <source>
        <dbReference type="ARBA" id="ARBA00023163"/>
    </source>
</evidence>
<evidence type="ECO:0000256" key="6">
    <source>
        <dbReference type="SAM" id="MobiDB-lite"/>
    </source>
</evidence>
<dbReference type="AlphaFoldDB" id="A0A699ZLL7"/>
<protein>
    <submittedName>
        <fullName evidence="10">Transcription factor DIVARICATA</fullName>
    </submittedName>
</protein>
<dbReference type="InterPro" id="IPR001005">
    <property type="entry name" value="SANT/Myb"/>
</dbReference>
<sequence>MPSSGSGVFAQTSFVPCDWSPEENKAFEVALAQHYHDQENRWHKIAASVPGRTAQEEDLQRIDSGLVPLPDYSECLYLPESQPRERLGPGSGQQKASAPVPKKTRVDTAGTDRRKGVPWTEEEHRLFLIGLSQFGKGDWRSIARNYVVSRTPTQVASHAQKYFIRLNSANKKDKRRASIHDITSSTVI</sequence>
<evidence type="ECO:0000259" key="7">
    <source>
        <dbReference type="PROSITE" id="PS50090"/>
    </source>
</evidence>
<dbReference type="GO" id="GO:0003677">
    <property type="term" value="F:DNA binding"/>
    <property type="evidence" value="ECO:0007669"/>
    <property type="project" value="UniProtKB-KW"/>
</dbReference>
<dbReference type="InterPro" id="IPR006447">
    <property type="entry name" value="Myb_dom_plants"/>
</dbReference>
<dbReference type="PANTHER" id="PTHR44042">
    <property type="entry name" value="DUPLICATED HOMEODOMAIN-LIKE SUPERFAMILY PROTEIN-RELATED"/>
    <property type="match status" value="1"/>
</dbReference>
<keyword evidence="4" id="KW-0804">Transcription</keyword>
<name>A0A699ZLL7_HAELA</name>
<keyword evidence="5" id="KW-0539">Nucleus</keyword>
<dbReference type="Pfam" id="PF00249">
    <property type="entry name" value="Myb_DNA-binding"/>
    <property type="match status" value="2"/>
</dbReference>
<dbReference type="PROSITE" id="PS51293">
    <property type="entry name" value="SANT"/>
    <property type="match status" value="1"/>
</dbReference>
<dbReference type="PROSITE" id="PS50090">
    <property type="entry name" value="MYB_LIKE"/>
    <property type="match status" value="2"/>
</dbReference>
<evidence type="ECO:0000256" key="2">
    <source>
        <dbReference type="ARBA" id="ARBA00023015"/>
    </source>
</evidence>
<organism evidence="10 11">
    <name type="scientific">Haematococcus lacustris</name>
    <name type="common">Green alga</name>
    <name type="synonym">Haematococcus pluvialis</name>
    <dbReference type="NCBI Taxonomy" id="44745"/>
    <lineage>
        <taxon>Eukaryota</taxon>
        <taxon>Viridiplantae</taxon>
        <taxon>Chlorophyta</taxon>
        <taxon>core chlorophytes</taxon>
        <taxon>Chlorophyceae</taxon>
        <taxon>CS clade</taxon>
        <taxon>Chlamydomonadales</taxon>
        <taxon>Haematococcaceae</taxon>
        <taxon>Haematococcus</taxon>
    </lineage>
</organism>
<dbReference type="EMBL" id="BLLF01002155">
    <property type="protein sequence ID" value="GFH22925.1"/>
    <property type="molecule type" value="Genomic_DNA"/>
</dbReference>
<dbReference type="FunFam" id="1.10.10.60:FF:000009">
    <property type="entry name" value="transcription factor MYB1R1"/>
    <property type="match status" value="1"/>
</dbReference>
<dbReference type="Gene3D" id="1.10.10.60">
    <property type="entry name" value="Homeodomain-like"/>
    <property type="match status" value="2"/>
</dbReference>
<comment type="caution">
    <text evidence="10">The sequence shown here is derived from an EMBL/GenBank/DDBJ whole genome shotgun (WGS) entry which is preliminary data.</text>
</comment>
<feature type="compositionally biased region" description="Basic and acidic residues" evidence="6">
    <location>
        <begin position="104"/>
        <end position="116"/>
    </location>
</feature>
<feature type="domain" description="Myb-like" evidence="7">
    <location>
        <begin position="19"/>
        <end position="56"/>
    </location>
</feature>
<feature type="domain" description="SANT" evidence="8">
    <location>
        <begin position="119"/>
        <end position="167"/>
    </location>
</feature>
<keyword evidence="2" id="KW-0805">Transcription regulation</keyword>
<evidence type="ECO:0000313" key="11">
    <source>
        <dbReference type="Proteomes" id="UP000485058"/>
    </source>
</evidence>
<evidence type="ECO:0000259" key="9">
    <source>
        <dbReference type="PROSITE" id="PS51294"/>
    </source>
</evidence>
<dbReference type="Proteomes" id="UP000485058">
    <property type="component" value="Unassembled WGS sequence"/>
</dbReference>
<dbReference type="PANTHER" id="PTHR44042:SF67">
    <property type="entry name" value="MYB-LIKE PROTEIN I"/>
    <property type="match status" value="1"/>
</dbReference>
<evidence type="ECO:0000256" key="1">
    <source>
        <dbReference type="ARBA" id="ARBA00004123"/>
    </source>
</evidence>
<proteinExistence type="predicted"/>
<dbReference type="InterPro" id="IPR017884">
    <property type="entry name" value="SANT_dom"/>
</dbReference>
<accession>A0A699ZLL7</accession>
<keyword evidence="3" id="KW-0238">DNA-binding</keyword>
<feature type="domain" description="Myb-like" evidence="7">
    <location>
        <begin position="111"/>
        <end position="163"/>
    </location>
</feature>
<dbReference type="NCBIfam" id="TIGR01557">
    <property type="entry name" value="myb_SHAQKYF"/>
    <property type="match status" value="1"/>
</dbReference>
<dbReference type="InterPro" id="IPR009057">
    <property type="entry name" value="Homeodomain-like_sf"/>
</dbReference>
<feature type="domain" description="HTH myb-type" evidence="9">
    <location>
        <begin position="111"/>
        <end position="167"/>
    </location>
</feature>
<dbReference type="PROSITE" id="PS51294">
    <property type="entry name" value="HTH_MYB"/>
    <property type="match status" value="1"/>
</dbReference>
<dbReference type="InterPro" id="IPR017930">
    <property type="entry name" value="Myb_dom"/>
</dbReference>
<evidence type="ECO:0000256" key="5">
    <source>
        <dbReference type="ARBA" id="ARBA00023242"/>
    </source>
</evidence>
<gene>
    <name evidence="10" type="ORF">HaLaN_20461</name>
</gene>
<keyword evidence="11" id="KW-1185">Reference proteome</keyword>
<dbReference type="CDD" id="cd00167">
    <property type="entry name" value="SANT"/>
    <property type="match status" value="2"/>
</dbReference>
<feature type="region of interest" description="Disordered" evidence="6">
    <location>
        <begin position="82"/>
        <end position="116"/>
    </location>
</feature>
<dbReference type="SMART" id="SM00717">
    <property type="entry name" value="SANT"/>
    <property type="match status" value="2"/>
</dbReference>